<dbReference type="Proteomes" id="UP000034727">
    <property type="component" value="Unassembled WGS sequence"/>
</dbReference>
<dbReference type="InterPro" id="IPR057666">
    <property type="entry name" value="DrpA_SLOG"/>
</dbReference>
<accession>A0A0G1R4R5</accession>
<dbReference type="EMBL" id="LCLJ01000001">
    <property type="protein sequence ID" value="KKU15865.1"/>
    <property type="molecule type" value="Genomic_DNA"/>
</dbReference>
<comment type="caution">
    <text evidence="3">The sequence shown here is derived from an EMBL/GenBank/DDBJ whole genome shotgun (WGS) entry which is preliminary data.</text>
</comment>
<dbReference type="PATRIC" id="fig|1618663.3.peg.10"/>
<dbReference type="AlphaFoldDB" id="A0A0G1R4R5"/>
<dbReference type="PANTHER" id="PTHR43022">
    <property type="entry name" value="PROTEIN SMF"/>
    <property type="match status" value="1"/>
</dbReference>
<evidence type="ECO:0000259" key="2">
    <source>
        <dbReference type="Pfam" id="PF02481"/>
    </source>
</evidence>
<proteinExistence type="inferred from homology"/>
<dbReference type="NCBIfam" id="TIGR00732">
    <property type="entry name" value="dprA"/>
    <property type="match status" value="1"/>
</dbReference>
<dbReference type="InterPro" id="IPR003488">
    <property type="entry name" value="DprA"/>
</dbReference>
<evidence type="ECO:0000256" key="1">
    <source>
        <dbReference type="ARBA" id="ARBA00006525"/>
    </source>
</evidence>
<protein>
    <submittedName>
        <fullName evidence="3">Smf protein</fullName>
    </submittedName>
</protein>
<dbReference type="PANTHER" id="PTHR43022:SF1">
    <property type="entry name" value="PROTEIN SMF"/>
    <property type="match status" value="1"/>
</dbReference>
<reference evidence="3 4" key="1">
    <citation type="journal article" date="2015" name="Nature">
        <title>rRNA introns, odd ribosomes, and small enigmatic genomes across a large radiation of phyla.</title>
        <authorList>
            <person name="Brown C.T."/>
            <person name="Hug L.A."/>
            <person name="Thomas B.C."/>
            <person name="Sharon I."/>
            <person name="Castelle C.J."/>
            <person name="Singh A."/>
            <person name="Wilkins M.J."/>
            <person name="Williams K.H."/>
            <person name="Banfield J.F."/>
        </authorList>
    </citation>
    <scope>NUCLEOTIDE SEQUENCE [LARGE SCALE GENOMIC DNA]</scope>
</reference>
<organism evidence="3 4">
    <name type="scientific">Candidatus Jorgensenbacteria bacterium GW2011_GWA2_45_9</name>
    <dbReference type="NCBI Taxonomy" id="1618663"/>
    <lineage>
        <taxon>Bacteria</taxon>
        <taxon>Candidatus Joergenseniibacteriota</taxon>
    </lineage>
</organism>
<evidence type="ECO:0000313" key="4">
    <source>
        <dbReference type="Proteomes" id="UP000034727"/>
    </source>
</evidence>
<sequence length="292" mass="30506">MLAAIKEIYSGGDGYPPLLAEIPNAPKHLFILGELGASAPCVAVVGTRKATREGKHIAENISAGLAARGFCIVSWLALGIDAAAHEGALSSKGKTVAVMANGLDSIYPRCHEHLAKRILDSGGAIISEYPAGTPAFPNQFLARNRIVSGLSIATIVIEAPARSGSIATAGCAAEQGRDVLVFPGGISHPNYKGSHELIRKGARLASSLEDILEDLGVADVIPKHAAAKQFPEYENDAVSTAIIEALKISAGPADIDKLFESTKVEQRTLAERLSLLIIDGVIKESGGKFSII</sequence>
<dbReference type="GO" id="GO:0009294">
    <property type="term" value="P:DNA-mediated transformation"/>
    <property type="evidence" value="ECO:0007669"/>
    <property type="project" value="InterPro"/>
</dbReference>
<dbReference type="Pfam" id="PF02481">
    <property type="entry name" value="DNA_processg_A"/>
    <property type="match status" value="1"/>
</dbReference>
<gene>
    <name evidence="3" type="ORF">UX22_C0001G0007</name>
</gene>
<evidence type="ECO:0000313" key="3">
    <source>
        <dbReference type="EMBL" id="KKU15865.1"/>
    </source>
</evidence>
<feature type="domain" description="Smf/DprA SLOG" evidence="2">
    <location>
        <begin position="11"/>
        <end position="215"/>
    </location>
</feature>
<dbReference type="Gene3D" id="3.40.50.450">
    <property type="match status" value="1"/>
</dbReference>
<dbReference type="SUPFAM" id="SSF102405">
    <property type="entry name" value="MCP/YpsA-like"/>
    <property type="match status" value="1"/>
</dbReference>
<comment type="similarity">
    <text evidence="1">Belongs to the DprA/Smf family.</text>
</comment>
<name>A0A0G1R4R5_9BACT</name>